<accession>A0A4Y2IE15</accession>
<dbReference type="EMBL" id="BGPR01106296">
    <property type="protein sequence ID" value="GBM75894.1"/>
    <property type="molecule type" value="Genomic_DNA"/>
</dbReference>
<gene>
    <name evidence="1" type="ORF">AVEN_41512_1</name>
</gene>
<name>A0A4Y2IE15_ARAVE</name>
<evidence type="ECO:0000313" key="2">
    <source>
        <dbReference type="Proteomes" id="UP000499080"/>
    </source>
</evidence>
<keyword evidence="2" id="KW-1185">Reference proteome</keyword>
<comment type="caution">
    <text evidence="1">The sequence shown here is derived from an EMBL/GenBank/DDBJ whole genome shotgun (WGS) entry which is preliminary data.</text>
</comment>
<evidence type="ECO:0000313" key="1">
    <source>
        <dbReference type="EMBL" id="GBM75894.1"/>
    </source>
</evidence>
<protein>
    <submittedName>
        <fullName evidence="1">Uncharacterized protein</fullName>
    </submittedName>
</protein>
<dbReference type="AlphaFoldDB" id="A0A4Y2IE15"/>
<proteinExistence type="predicted"/>
<sequence length="107" mass="12675">MASNLQHSNSMVKKPSLWHKPIIPYVTSPICLTGREHLTPMDSKSIRPIRERGECSVESNHRYADLLYPNRRSHTRKPRLMNTYIKSIHKYLLKKVIFIINYQSTRR</sequence>
<reference evidence="1 2" key="1">
    <citation type="journal article" date="2019" name="Sci. Rep.">
        <title>Orb-weaving spider Araneus ventricosus genome elucidates the spidroin gene catalogue.</title>
        <authorList>
            <person name="Kono N."/>
            <person name="Nakamura H."/>
            <person name="Ohtoshi R."/>
            <person name="Moran D.A.P."/>
            <person name="Shinohara A."/>
            <person name="Yoshida Y."/>
            <person name="Fujiwara M."/>
            <person name="Mori M."/>
            <person name="Tomita M."/>
            <person name="Arakawa K."/>
        </authorList>
    </citation>
    <scope>NUCLEOTIDE SEQUENCE [LARGE SCALE GENOMIC DNA]</scope>
</reference>
<organism evidence="1 2">
    <name type="scientific">Araneus ventricosus</name>
    <name type="common">Orbweaver spider</name>
    <name type="synonym">Epeira ventricosa</name>
    <dbReference type="NCBI Taxonomy" id="182803"/>
    <lineage>
        <taxon>Eukaryota</taxon>
        <taxon>Metazoa</taxon>
        <taxon>Ecdysozoa</taxon>
        <taxon>Arthropoda</taxon>
        <taxon>Chelicerata</taxon>
        <taxon>Arachnida</taxon>
        <taxon>Araneae</taxon>
        <taxon>Araneomorphae</taxon>
        <taxon>Entelegynae</taxon>
        <taxon>Araneoidea</taxon>
        <taxon>Araneidae</taxon>
        <taxon>Araneus</taxon>
    </lineage>
</organism>
<dbReference type="Proteomes" id="UP000499080">
    <property type="component" value="Unassembled WGS sequence"/>
</dbReference>